<dbReference type="SUPFAM" id="SSF53300">
    <property type="entry name" value="vWA-like"/>
    <property type="match status" value="1"/>
</dbReference>
<dbReference type="PROSITE" id="PS50234">
    <property type="entry name" value="VWFA"/>
    <property type="match status" value="1"/>
</dbReference>
<dbReference type="InterPro" id="IPR013783">
    <property type="entry name" value="Ig-like_fold"/>
</dbReference>
<evidence type="ECO:0000256" key="2">
    <source>
        <dbReference type="SAM" id="MobiDB-lite"/>
    </source>
</evidence>
<keyword evidence="3" id="KW-0472">Membrane</keyword>
<evidence type="ECO:0000256" key="1">
    <source>
        <dbReference type="SAM" id="Coils"/>
    </source>
</evidence>
<protein>
    <recommendedName>
        <fullName evidence="4">VWFA domain-containing protein</fullName>
    </recommendedName>
</protein>
<feature type="transmembrane region" description="Helical" evidence="3">
    <location>
        <begin position="1150"/>
        <end position="1168"/>
    </location>
</feature>
<sequence>MQTRQTHTLSNRKRLLAILMAFVLILGCYFAESLVAMAVQNNSLVPRAADPSSMTNWETSLGQDVPDTSSAGRIWTDKTVSDNDVVLRSEDGWETLKVERSSDENFLVSLSAISSNKSIVGQDTIPIDVMLVLDVSGSMDDAGAVSDLVTATNKAIQKLLELNVNNRVGVVLFSDVGDGEDYSNTVLLPLDRYTSRRGGTYVEKTNGGWLSSPSIRVADGVTNEQGENIEGKRYVVGATYIQSGLYQAWNQFESVSDTTVEGIKRIPVMVLMGDGAPTRGTNRYSNVDNENGNEGNGRSTSNELGFYTQLTAAYVRAQMRIKYDREPLFYTLGLGINGLSGDQKRVAQWVLNPESTPEPGSWNQTVGNWWERFLTLEPEENLSEGWNYRNYPDVVRQDDGIQESDKVYADQYFEATNNSGLENAFEQIVQEIILQSQYYPTDVDTDGANFSGYLTFKDEIGEYMEVKHVNGLVYANQLHTGQVFAKAFRDGFHPEDGGDNLMFLRSVMERLNITAEQAEALIDNAIEQKQIYYHSDDDFGNVVMWYGKGDTTNQQYVGPYREGQDPPSEAQYLNYSYSYYGSSGEQTATGADMMYISARVEMELATGKQTVLLKVPSSLVPMVRYKVTIDGKDLEAATKATTERKEAYPMRFFYEAGLKDVTSDNVQFAVKDDYKYYDPDTDTYTFYTNAWSEQNGQKEANTVVTFEPSQENEFYCFPKDTKIYDQDGNLCTNWRVQPINGYYFKQTFTTGEDEPIKREYAEIQTGALRYAQWNEQEGYWYIPMGTPRYAQLDYVMEKEQNATDTASYSIHPYVVGEDGKTWVKVYLGNNGRIQLQQTYGDLQIEKIVTGNHGETDREFEFDLTLTNPDDTPFTPLPTASYTYTKTEIESDGSQTGTIEISQEGTVTFDGQPLTLKGGEQMVIHGLPTGTKYVVQERDPNLSGEGYETSVTIDGGEPIAGRKSSGVIAPPGTGGTVRTQIMIFTNHWEVPDVPFFFTKVDGKDHSFPLEGAEFKIFRLTCPEQEGTHTHTGLDQEGLLDAEHPGDCWQLVKTVSSDAGGLVDFGDLTEGAYRLIETKAPDGYTLPKGQWDVRIDPSKTSLIEWAVIQGVANPPAVEQVYAPDGVTVTGYKFLNNKPIDPPVTGGRGTNQFLLLGSLTMALGIGGIFCARKGAKRYRRL</sequence>
<dbReference type="InterPro" id="IPR041033">
    <property type="entry name" value="SpaA_PFL_dom_1"/>
</dbReference>
<name>A0A7M3W2R4_9FIRM</name>
<dbReference type="Gene3D" id="2.60.40.1140">
    <property type="entry name" value="Collagen-binding surface protein Cna, B-type domain"/>
    <property type="match status" value="1"/>
</dbReference>
<dbReference type="CDD" id="cd00198">
    <property type="entry name" value="vWFA"/>
    <property type="match status" value="1"/>
</dbReference>
<evidence type="ECO:0000313" key="6">
    <source>
        <dbReference type="Proteomes" id="UP000593890"/>
    </source>
</evidence>
<dbReference type="Gene3D" id="3.40.50.410">
    <property type="entry name" value="von Willebrand factor, type A domain"/>
    <property type="match status" value="1"/>
</dbReference>
<evidence type="ECO:0000256" key="3">
    <source>
        <dbReference type="SAM" id="Phobius"/>
    </source>
</evidence>
<feature type="domain" description="VWFA" evidence="4">
    <location>
        <begin position="128"/>
        <end position="282"/>
    </location>
</feature>
<keyword evidence="3" id="KW-1133">Transmembrane helix</keyword>
<accession>A0A7M3W2R4</accession>
<proteinExistence type="predicted"/>
<organism evidence="5 6">
    <name type="scientific">Solibaculum mannosilyticum</name>
    <dbReference type="NCBI Taxonomy" id="2780922"/>
    <lineage>
        <taxon>Bacteria</taxon>
        <taxon>Bacillati</taxon>
        <taxon>Bacillota</taxon>
        <taxon>Clostridia</taxon>
        <taxon>Eubacteriales</taxon>
        <taxon>Oscillospiraceae</taxon>
        <taxon>Solibaculum</taxon>
    </lineage>
</organism>
<dbReference type="Pfam" id="PF24547">
    <property type="entry name" value="DUF7601"/>
    <property type="match status" value="1"/>
</dbReference>
<feature type="region of interest" description="Disordered" evidence="2">
    <location>
        <begin position="280"/>
        <end position="300"/>
    </location>
</feature>
<dbReference type="Pfam" id="PF17802">
    <property type="entry name" value="SpaA"/>
    <property type="match status" value="1"/>
</dbReference>
<dbReference type="PROSITE" id="PS51257">
    <property type="entry name" value="PROKAR_LIPOPROTEIN"/>
    <property type="match status" value="1"/>
</dbReference>
<keyword evidence="3" id="KW-0812">Transmembrane</keyword>
<evidence type="ECO:0000313" key="5">
    <source>
        <dbReference type="EMBL" id="BCI59427.1"/>
    </source>
</evidence>
<gene>
    <name evidence="5" type="ORF">C12CBH8_00660</name>
</gene>
<dbReference type="InterPro" id="IPR002035">
    <property type="entry name" value="VWF_A"/>
</dbReference>
<evidence type="ECO:0000259" key="4">
    <source>
        <dbReference type="PROSITE" id="PS50234"/>
    </source>
</evidence>
<dbReference type="Gene3D" id="2.60.40.10">
    <property type="entry name" value="Immunoglobulins"/>
    <property type="match status" value="1"/>
</dbReference>
<feature type="coiled-coil region" evidence="1">
    <location>
        <begin position="501"/>
        <end position="528"/>
    </location>
</feature>
<dbReference type="InterPro" id="IPR055382">
    <property type="entry name" value="DUF7601"/>
</dbReference>
<dbReference type="EMBL" id="AP023321">
    <property type="protein sequence ID" value="BCI59427.1"/>
    <property type="molecule type" value="Genomic_DNA"/>
</dbReference>
<reference evidence="6" key="1">
    <citation type="submission" date="2020-07" db="EMBL/GenBank/DDBJ databases">
        <title>Complete genome sequencing of Clostridia bacterium strain 12CBH8.</title>
        <authorList>
            <person name="Sakamoto M."/>
            <person name="Murakami T."/>
            <person name="Mori H."/>
        </authorList>
    </citation>
    <scope>NUCLEOTIDE SEQUENCE [LARGE SCALE GENOMIC DNA]</scope>
    <source>
        <strain evidence="6">12CBH8</strain>
    </source>
</reference>
<keyword evidence="1" id="KW-0175">Coiled coil</keyword>
<keyword evidence="6" id="KW-1185">Reference proteome</keyword>
<dbReference type="KEGG" id="sman:C12CBH8_00660"/>
<dbReference type="AlphaFoldDB" id="A0A7M3W2R4"/>
<dbReference type="Proteomes" id="UP000593890">
    <property type="component" value="Chromosome"/>
</dbReference>
<dbReference type="InterPro" id="IPR036465">
    <property type="entry name" value="vWFA_dom_sf"/>
</dbReference>
<feature type="compositionally biased region" description="Low complexity" evidence="2">
    <location>
        <begin position="285"/>
        <end position="300"/>
    </location>
</feature>